<reference evidence="6" key="1">
    <citation type="submission" date="2016-04" db="EMBL/GenBank/DDBJ databases">
        <title>Cephalotus genome sequencing.</title>
        <authorList>
            <person name="Fukushima K."/>
            <person name="Hasebe M."/>
            <person name="Fang X."/>
        </authorList>
    </citation>
    <scope>NUCLEOTIDE SEQUENCE [LARGE SCALE GENOMIC DNA]</scope>
    <source>
        <strain evidence="6">cv. St1</strain>
    </source>
</reference>
<dbReference type="InterPro" id="IPR008978">
    <property type="entry name" value="HSP20-like_chaperone"/>
</dbReference>
<evidence type="ECO:0000256" key="2">
    <source>
        <dbReference type="PROSITE-ProRule" id="PRU00285"/>
    </source>
</evidence>
<comment type="similarity">
    <text evidence="2 3">Belongs to the small heat shock protein (HSP20) family.</text>
</comment>
<dbReference type="OrthoDB" id="1431247at2759"/>
<sequence length="116" mass="13125">LWEPFTHLPFPSHFHDFFGEVFPSLETQINWRETPTAHVFKAVLPGLTRDDVIIFVDDDNMLQISTEDGKFMSKFKLPGNAKVDQVTATMVNGVLRVTVAKEVPQRPNSRVVEISG</sequence>
<dbReference type="AlphaFoldDB" id="A0A1Q3AVU7"/>
<dbReference type="SUPFAM" id="SSF49764">
    <property type="entry name" value="HSP20-like chaperones"/>
    <property type="match status" value="1"/>
</dbReference>
<dbReference type="InParanoid" id="A0A1Q3AVU7"/>
<dbReference type="InterPro" id="IPR031107">
    <property type="entry name" value="Small_HSP"/>
</dbReference>
<evidence type="ECO:0000259" key="4">
    <source>
        <dbReference type="PROSITE" id="PS01031"/>
    </source>
</evidence>
<gene>
    <name evidence="5" type="ORF">CFOL_v3_03233</name>
</gene>
<dbReference type="PANTHER" id="PTHR11527">
    <property type="entry name" value="HEAT-SHOCK PROTEIN 20 FAMILY MEMBER"/>
    <property type="match status" value="1"/>
</dbReference>
<evidence type="ECO:0000313" key="5">
    <source>
        <dbReference type="EMBL" id="GAV59702.1"/>
    </source>
</evidence>
<feature type="non-terminal residue" evidence="5">
    <location>
        <position position="116"/>
    </location>
</feature>
<evidence type="ECO:0000313" key="6">
    <source>
        <dbReference type="Proteomes" id="UP000187406"/>
    </source>
</evidence>
<organism evidence="5 6">
    <name type="scientific">Cephalotus follicularis</name>
    <name type="common">Albany pitcher plant</name>
    <dbReference type="NCBI Taxonomy" id="3775"/>
    <lineage>
        <taxon>Eukaryota</taxon>
        <taxon>Viridiplantae</taxon>
        <taxon>Streptophyta</taxon>
        <taxon>Embryophyta</taxon>
        <taxon>Tracheophyta</taxon>
        <taxon>Spermatophyta</taxon>
        <taxon>Magnoliopsida</taxon>
        <taxon>eudicotyledons</taxon>
        <taxon>Gunneridae</taxon>
        <taxon>Pentapetalae</taxon>
        <taxon>rosids</taxon>
        <taxon>fabids</taxon>
        <taxon>Oxalidales</taxon>
        <taxon>Cephalotaceae</taxon>
        <taxon>Cephalotus</taxon>
    </lineage>
</organism>
<feature type="domain" description="SHSP" evidence="4">
    <location>
        <begin position="20"/>
        <end position="116"/>
    </location>
</feature>
<name>A0A1Q3AVU7_CEPFO</name>
<comment type="caution">
    <text evidence="5">The sequence shown here is derived from an EMBL/GenBank/DDBJ whole genome shotgun (WGS) entry which is preliminary data.</text>
</comment>
<dbReference type="PROSITE" id="PS01031">
    <property type="entry name" value="SHSP"/>
    <property type="match status" value="1"/>
</dbReference>
<evidence type="ECO:0000256" key="3">
    <source>
        <dbReference type="RuleBase" id="RU003616"/>
    </source>
</evidence>
<evidence type="ECO:0000256" key="1">
    <source>
        <dbReference type="ARBA" id="ARBA00023016"/>
    </source>
</evidence>
<keyword evidence="1" id="KW-0346">Stress response</keyword>
<dbReference type="InterPro" id="IPR002068">
    <property type="entry name" value="A-crystallin/Hsp20_dom"/>
</dbReference>
<protein>
    <submittedName>
        <fullName evidence="5">HSP20 domain-containing protein</fullName>
    </submittedName>
</protein>
<dbReference type="FunCoup" id="A0A1Q3AVU7">
    <property type="interactions" value="7"/>
</dbReference>
<dbReference type="Pfam" id="PF00011">
    <property type="entry name" value="HSP20"/>
    <property type="match status" value="1"/>
</dbReference>
<dbReference type="Gene3D" id="2.60.40.790">
    <property type="match status" value="1"/>
</dbReference>
<proteinExistence type="inferred from homology"/>
<dbReference type="EMBL" id="BDDD01000122">
    <property type="protein sequence ID" value="GAV59702.1"/>
    <property type="molecule type" value="Genomic_DNA"/>
</dbReference>
<accession>A0A1Q3AVU7</accession>
<feature type="non-terminal residue" evidence="5">
    <location>
        <position position="1"/>
    </location>
</feature>
<dbReference type="STRING" id="3775.A0A1Q3AVU7"/>
<dbReference type="Proteomes" id="UP000187406">
    <property type="component" value="Unassembled WGS sequence"/>
</dbReference>
<keyword evidence="6" id="KW-1185">Reference proteome</keyword>